<reference evidence="1" key="1">
    <citation type="submission" date="2021-06" db="EMBL/GenBank/DDBJ databases">
        <authorList>
            <person name="Kallberg Y."/>
            <person name="Tangrot J."/>
            <person name="Rosling A."/>
        </authorList>
    </citation>
    <scope>NUCLEOTIDE SEQUENCE</scope>
    <source>
        <strain evidence="1">AU212A</strain>
    </source>
</reference>
<organism evidence="1 2">
    <name type="scientific">Scutellospora calospora</name>
    <dbReference type="NCBI Taxonomy" id="85575"/>
    <lineage>
        <taxon>Eukaryota</taxon>
        <taxon>Fungi</taxon>
        <taxon>Fungi incertae sedis</taxon>
        <taxon>Mucoromycota</taxon>
        <taxon>Glomeromycotina</taxon>
        <taxon>Glomeromycetes</taxon>
        <taxon>Diversisporales</taxon>
        <taxon>Gigasporaceae</taxon>
        <taxon>Scutellospora</taxon>
    </lineage>
</organism>
<proteinExistence type="predicted"/>
<protein>
    <submittedName>
        <fullName evidence="1">6602_t:CDS:1</fullName>
    </submittedName>
</protein>
<dbReference type="EMBL" id="CAJVPM010001924">
    <property type="protein sequence ID" value="CAG8476659.1"/>
    <property type="molecule type" value="Genomic_DNA"/>
</dbReference>
<name>A0ACA9KIV5_9GLOM</name>
<sequence>SLEAKSDPNRLVKKLLKHADFLVENAISDVYRKRLVKAWSMFVKFTKRIGCESCSTSVTMIAVYLAWLEISRQSSELAVVIGIKKAVSRDAEDNAPFFLSKIGKKMMVSSVSAVVKRFADYANLQGKFTAHSLRIEKATAAMRDRLTIEQIQIIGG</sequence>
<gene>
    <name evidence="1" type="ORF">SCALOS_LOCUS2254</name>
</gene>
<accession>A0ACA9KIV5</accession>
<feature type="non-terminal residue" evidence="1">
    <location>
        <position position="1"/>
    </location>
</feature>
<evidence type="ECO:0000313" key="2">
    <source>
        <dbReference type="Proteomes" id="UP000789860"/>
    </source>
</evidence>
<comment type="caution">
    <text evidence="1">The sequence shown here is derived from an EMBL/GenBank/DDBJ whole genome shotgun (WGS) entry which is preliminary data.</text>
</comment>
<keyword evidence="2" id="KW-1185">Reference proteome</keyword>
<dbReference type="Proteomes" id="UP000789860">
    <property type="component" value="Unassembled WGS sequence"/>
</dbReference>
<evidence type="ECO:0000313" key="1">
    <source>
        <dbReference type="EMBL" id="CAG8476659.1"/>
    </source>
</evidence>